<evidence type="ECO:0000256" key="2">
    <source>
        <dbReference type="SAM" id="MobiDB-lite"/>
    </source>
</evidence>
<proteinExistence type="predicted"/>
<evidence type="ECO:0000313" key="4">
    <source>
        <dbReference type="EMBL" id="EXJ53900.1"/>
    </source>
</evidence>
<dbReference type="VEuPathDB" id="FungiDB:A1O7_09236"/>
<evidence type="ECO:0000256" key="1">
    <source>
        <dbReference type="SAM" id="Coils"/>
    </source>
</evidence>
<dbReference type="HOGENOM" id="CLU_1366123_0_0_1"/>
<dbReference type="eggNOG" id="ENOG502SV62">
    <property type="taxonomic scope" value="Eukaryota"/>
</dbReference>
<evidence type="ECO:0000256" key="3">
    <source>
        <dbReference type="SAM" id="Phobius"/>
    </source>
</evidence>
<feature type="transmembrane region" description="Helical" evidence="3">
    <location>
        <begin position="53"/>
        <end position="77"/>
    </location>
</feature>
<name>W9VLN9_9EURO</name>
<keyword evidence="1" id="KW-0175">Coiled coil</keyword>
<dbReference type="GeneID" id="19183800"/>
<evidence type="ECO:0000313" key="5">
    <source>
        <dbReference type="Proteomes" id="UP000019473"/>
    </source>
</evidence>
<dbReference type="OrthoDB" id="5215637at2759"/>
<sequence length="200" mass="21711">MLKSDQDNCCTTESQVFQAASTIGQILLPGTDQVVNTTYSTVLPDSAKDHSGVVGGVVGGILGAALIASLIALFMVLRSRKSLRNDYSSLQQDRDTLLQQGFNEKAALQQELEQQRQAYQQYHMAQAPTYTQAQQYPAAYYQPSAALPMSTPTDSHGYPTEVSGLTRPVEMDTMRGASELSDETASQKAERIEGSPKKAD</sequence>
<dbReference type="RefSeq" id="XP_007761415.1">
    <property type="nucleotide sequence ID" value="XM_007763225.1"/>
</dbReference>
<feature type="region of interest" description="Disordered" evidence="2">
    <location>
        <begin position="150"/>
        <end position="200"/>
    </location>
</feature>
<gene>
    <name evidence="4" type="ORF">A1O7_09236</name>
</gene>
<feature type="compositionally biased region" description="Basic and acidic residues" evidence="2">
    <location>
        <begin position="188"/>
        <end position="200"/>
    </location>
</feature>
<accession>W9VLN9</accession>
<dbReference type="AlphaFoldDB" id="W9VLN9"/>
<keyword evidence="3" id="KW-1133">Transmembrane helix</keyword>
<keyword evidence="3" id="KW-0812">Transmembrane</keyword>
<organism evidence="4 5">
    <name type="scientific">Cladophialophora yegresii CBS 114405</name>
    <dbReference type="NCBI Taxonomy" id="1182544"/>
    <lineage>
        <taxon>Eukaryota</taxon>
        <taxon>Fungi</taxon>
        <taxon>Dikarya</taxon>
        <taxon>Ascomycota</taxon>
        <taxon>Pezizomycotina</taxon>
        <taxon>Eurotiomycetes</taxon>
        <taxon>Chaetothyriomycetidae</taxon>
        <taxon>Chaetothyriales</taxon>
        <taxon>Herpotrichiellaceae</taxon>
        <taxon>Cladophialophora</taxon>
    </lineage>
</organism>
<protein>
    <submittedName>
        <fullName evidence="4">Uncharacterized protein</fullName>
    </submittedName>
</protein>
<keyword evidence="3" id="KW-0472">Membrane</keyword>
<keyword evidence="5" id="KW-1185">Reference proteome</keyword>
<comment type="caution">
    <text evidence="4">The sequence shown here is derived from an EMBL/GenBank/DDBJ whole genome shotgun (WGS) entry which is preliminary data.</text>
</comment>
<dbReference type="EMBL" id="AMGW01000007">
    <property type="protein sequence ID" value="EXJ53900.1"/>
    <property type="molecule type" value="Genomic_DNA"/>
</dbReference>
<feature type="coiled-coil region" evidence="1">
    <location>
        <begin position="80"/>
        <end position="125"/>
    </location>
</feature>
<reference evidence="4 5" key="1">
    <citation type="submission" date="2013-03" db="EMBL/GenBank/DDBJ databases">
        <title>The Genome Sequence of Cladophialophora yegresii CBS 114405.</title>
        <authorList>
            <consortium name="The Broad Institute Genomics Platform"/>
            <person name="Cuomo C."/>
            <person name="de Hoog S."/>
            <person name="Gorbushina A."/>
            <person name="Walker B."/>
            <person name="Young S.K."/>
            <person name="Zeng Q."/>
            <person name="Gargeya S."/>
            <person name="Fitzgerald M."/>
            <person name="Haas B."/>
            <person name="Abouelleil A."/>
            <person name="Allen A.W."/>
            <person name="Alvarado L."/>
            <person name="Arachchi H.M."/>
            <person name="Berlin A.M."/>
            <person name="Chapman S.B."/>
            <person name="Gainer-Dewar J."/>
            <person name="Goldberg J."/>
            <person name="Griggs A."/>
            <person name="Gujja S."/>
            <person name="Hansen M."/>
            <person name="Howarth C."/>
            <person name="Imamovic A."/>
            <person name="Ireland A."/>
            <person name="Larimer J."/>
            <person name="McCowan C."/>
            <person name="Murphy C."/>
            <person name="Pearson M."/>
            <person name="Poon T.W."/>
            <person name="Priest M."/>
            <person name="Roberts A."/>
            <person name="Saif S."/>
            <person name="Shea T."/>
            <person name="Sisk P."/>
            <person name="Sykes S."/>
            <person name="Wortman J."/>
            <person name="Nusbaum C."/>
            <person name="Birren B."/>
        </authorList>
    </citation>
    <scope>NUCLEOTIDE SEQUENCE [LARGE SCALE GENOMIC DNA]</scope>
    <source>
        <strain evidence="4 5">CBS 114405</strain>
    </source>
</reference>
<dbReference type="Proteomes" id="UP000019473">
    <property type="component" value="Unassembled WGS sequence"/>
</dbReference>